<evidence type="ECO:0000256" key="2">
    <source>
        <dbReference type="ARBA" id="ARBA00004236"/>
    </source>
</evidence>
<dbReference type="Pfam" id="PF02518">
    <property type="entry name" value="HATPase_c"/>
    <property type="match status" value="1"/>
</dbReference>
<gene>
    <name evidence="14" type="ORF">SAMN05216260_10268</name>
</gene>
<evidence type="ECO:0000256" key="3">
    <source>
        <dbReference type="ARBA" id="ARBA00012438"/>
    </source>
</evidence>
<dbReference type="EC" id="2.7.13.3" evidence="3"/>
<comment type="catalytic activity">
    <reaction evidence="1">
        <text>ATP + protein L-histidine = ADP + protein N-phospho-L-histidine.</text>
        <dbReference type="EC" id="2.7.13.3"/>
    </reaction>
</comment>
<dbReference type="SUPFAM" id="SSF55874">
    <property type="entry name" value="ATPase domain of HSP90 chaperone/DNA topoisomerase II/histidine kinase"/>
    <property type="match status" value="1"/>
</dbReference>
<dbReference type="InterPro" id="IPR004358">
    <property type="entry name" value="Sig_transdc_His_kin-like_C"/>
</dbReference>
<organism evidence="14 15">
    <name type="scientific">Streptomyces griseoaurantiacus</name>
    <dbReference type="NCBI Taxonomy" id="68213"/>
    <lineage>
        <taxon>Bacteria</taxon>
        <taxon>Bacillati</taxon>
        <taxon>Actinomycetota</taxon>
        <taxon>Actinomycetes</taxon>
        <taxon>Kitasatosporales</taxon>
        <taxon>Streptomycetaceae</taxon>
        <taxon>Streptomyces</taxon>
        <taxon>Streptomyces aurantiacus group</taxon>
    </lineage>
</organism>
<evidence type="ECO:0000256" key="11">
    <source>
        <dbReference type="SAM" id="MobiDB-lite"/>
    </source>
</evidence>
<dbReference type="SMART" id="SM00387">
    <property type="entry name" value="HATPase_c"/>
    <property type="match status" value="1"/>
</dbReference>
<feature type="region of interest" description="Disordered" evidence="11">
    <location>
        <begin position="421"/>
        <end position="443"/>
    </location>
</feature>
<dbReference type="InterPro" id="IPR036890">
    <property type="entry name" value="HATPase_C_sf"/>
</dbReference>
<dbReference type="Proteomes" id="UP000198614">
    <property type="component" value="Unassembled WGS sequence"/>
</dbReference>
<keyword evidence="12" id="KW-0472">Membrane</keyword>
<evidence type="ECO:0000313" key="14">
    <source>
        <dbReference type="EMBL" id="SDE47477.1"/>
    </source>
</evidence>
<comment type="subcellular location">
    <subcellularLocation>
        <location evidence="2">Cell membrane</location>
    </subcellularLocation>
</comment>
<evidence type="ECO:0000313" key="15">
    <source>
        <dbReference type="Proteomes" id="UP000198614"/>
    </source>
</evidence>
<dbReference type="InterPro" id="IPR003594">
    <property type="entry name" value="HATPase_dom"/>
</dbReference>
<reference evidence="14 15" key="1">
    <citation type="submission" date="2016-10" db="EMBL/GenBank/DDBJ databases">
        <authorList>
            <person name="de Groot N.N."/>
        </authorList>
    </citation>
    <scope>NUCLEOTIDE SEQUENCE [LARGE SCALE GENOMIC DNA]</scope>
    <source>
        <strain evidence="14 15">CGMCC 4.1859</strain>
    </source>
</reference>
<dbReference type="SUPFAM" id="SSF47384">
    <property type="entry name" value="Homodimeric domain of signal transducing histidine kinase"/>
    <property type="match status" value="1"/>
</dbReference>
<dbReference type="SMART" id="SM00388">
    <property type="entry name" value="HisKA"/>
    <property type="match status" value="1"/>
</dbReference>
<keyword evidence="12" id="KW-1133">Transmembrane helix</keyword>
<name>A0A1G7D7I4_9ACTN</name>
<keyword evidence="4" id="KW-0597">Phosphoprotein</keyword>
<feature type="transmembrane region" description="Helical" evidence="12">
    <location>
        <begin position="20"/>
        <end position="42"/>
    </location>
</feature>
<dbReference type="InterPro" id="IPR036097">
    <property type="entry name" value="HisK_dim/P_sf"/>
</dbReference>
<evidence type="ECO:0000256" key="8">
    <source>
        <dbReference type="ARBA" id="ARBA00022840"/>
    </source>
</evidence>
<dbReference type="Gene3D" id="3.30.565.10">
    <property type="entry name" value="Histidine kinase-like ATPase, C-terminal domain"/>
    <property type="match status" value="1"/>
</dbReference>
<proteinExistence type="predicted"/>
<keyword evidence="12" id="KW-0812">Transmembrane</keyword>
<dbReference type="InterPro" id="IPR005467">
    <property type="entry name" value="His_kinase_dom"/>
</dbReference>
<dbReference type="PANTHER" id="PTHR42878:SF7">
    <property type="entry name" value="SENSOR HISTIDINE KINASE GLRK"/>
    <property type="match status" value="1"/>
</dbReference>
<evidence type="ECO:0000256" key="7">
    <source>
        <dbReference type="ARBA" id="ARBA00022777"/>
    </source>
</evidence>
<feature type="compositionally biased region" description="Low complexity" evidence="11">
    <location>
        <begin position="430"/>
        <end position="443"/>
    </location>
</feature>
<evidence type="ECO:0000256" key="12">
    <source>
        <dbReference type="SAM" id="Phobius"/>
    </source>
</evidence>
<keyword evidence="7 14" id="KW-0418">Kinase</keyword>
<dbReference type="PANTHER" id="PTHR42878">
    <property type="entry name" value="TWO-COMPONENT HISTIDINE KINASE"/>
    <property type="match status" value="1"/>
</dbReference>
<dbReference type="Gene3D" id="1.10.287.130">
    <property type="match status" value="1"/>
</dbReference>
<protein>
    <recommendedName>
        <fullName evidence="10">Sensor-like histidine kinase SenX3</fullName>
        <ecNumber evidence="3">2.7.13.3</ecNumber>
    </recommendedName>
</protein>
<dbReference type="PROSITE" id="PS50109">
    <property type="entry name" value="HIS_KIN"/>
    <property type="match status" value="1"/>
</dbReference>
<evidence type="ECO:0000256" key="1">
    <source>
        <dbReference type="ARBA" id="ARBA00000085"/>
    </source>
</evidence>
<dbReference type="AlphaFoldDB" id="A0A1G7D7I4"/>
<dbReference type="InterPro" id="IPR003661">
    <property type="entry name" value="HisK_dim/P_dom"/>
</dbReference>
<evidence type="ECO:0000256" key="5">
    <source>
        <dbReference type="ARBA" id="ARBA00022679"/>
    </source>
</evidence>
<dbReference type="PRINTS" id="PR00344">
    <property type="entry name" value="BCTRLSENSOR"/>
</dbReference>
<keyword evidence="8" id="KW-0067">ATP-binding</keyword>
<evidence type="ECO:0000259" key="13">
    <source>
        <dbReference type="PROSITE" id="PS50109"/>
    </source>
</evidence>
<dbReference type="GO" id="GO:0005524">
    <property type="term" value="F:ATP binding"/>
    <property type="evidence" value="ECO:0007669"/>
    <property type="project" value="UniProtKB-KW"/>
</dbReference>
<keyword evidence="9" id="KW-0902">Two-component regulatory system</keyword>
<dbReference type="GO" id="GO:0030295">
    <property type="term" value="F:protein kinase activator activity"/>
    <property type="evidence" value="ECO:0007669"/>
    <property type="project" value="TreeGrafter"/>
</dbReference>
<evidence type="ECO:0000256" key="10">
    <source>
        <dbReference type="ARBA" id="ARBA00039401"/>
    </source>
</evidence>
<feature type="transmembrane region" description="Helical" evidence="12">
    <location>
        <begin position="143"/>
        <end position="165"/>
    </location>
</feature>
<dbReference type="InterPro" id="IPR050351">
    <property type="entry name" value="BphY/WalK/GraS-like"/>
</dbReference>
<accession>A0A1G7D7I4</accession>
<evidence type="ECO:0000256" key="9">
    <source>
        <dbReference type="ARBA" id="ARBA00023012"/>
    </source>
</evidence>
<dbReference type="EMBL" id="FNAX01000002">
    <property type="protein sequence ID" value="SDE47477.1"/>
    <property type="molecule type" value="Genomic_DNA"/>
</dbReference>
<dbReference type="GO" id="GO:0000156">
    <property type="term" value="F:phosphorelay response regulator activity"/>
    <property type="evidence" value="ECO:0007669"/>
    <property type="project" value="TreeGrafter"/>
</dbReference>
<keyword evidence="5" id="KW-0808">Transferase</keyword>
<keyword evidence="6" id="KW-0547">Nucleotide-binding</keyword>
<dbReference type="GO" id="GO:0000155">
    <property type="term" value="F:phosphorelay sensor kinase activity"/>
    <property type="evidence" value="ECO:0007669"/>
    <property type="project" value="InterPro"/>
</dbReference>
<dbReference type="CDD" id="cd00082">
    <property type="entry name" value="HisKA"/>
    <property type="match status" value="1"/>
</dbReference>
<dbReference type="CDD" id="cd00075">
    <property type="entry name" value="HATPase"/>
    <property type="match status" value="1"/>
</dbReference>
<evidence type="ECO:0000256" key="6">
    <source>
        <dbReference type="ARBA" id="ARBA00022741"/>
    </source>
</evidence>
<evidence type="ECO:0000256" key="4">
    <source>
        <dbReference type="ARBA" id="ARBA00022553"/>
    </source>
</evidence>
<feature type="domain" description="Histidine kinase" evidence="13">
    <location>
        <begin position="186"/>
        <end position="403"/>
    </location>
</feature>
<dbReference type="GO" id="GO:0007234">
    <property type="term" value="P:osmosensory signaling via phosphorelay pathway"/>
    <property type="evidence" value="ECO:0007669"/>
    <property type="project" value="TreeGrafter"/>
</dbReference>
<dbReference type="Pfam" id="PF00512">
    <property type="entry name" value="HisKA"/>
    <property type="match status" value="1"/>
</dbReference>
<sequence>MKSSSPAEWAAVRRARLRIAVITGAIITLLVTVVGGVAHTVMVRAQNDQVWREVRYSAEYGDLTSPPVCTWLYAPGVTPLANAPKGFPLRADVDRVRGDHENLDRTVRRDDTVYLVSTRYRTDGRVVQAVFDMRFQLADRDHLWFALGVAELVGLLAAVVTGAVLGRRAVAPLVEALTRQERFVTDASHELRTPITQVYTRAQVLARQAAAQEMPDPHRAGLARLADSAGRLGEVLDDLLRSARLSADPERPSERRPVDLVALARSVVAEEAERAGARRLTVVVDGPPHPLVVEGVESALRRAVGELLSNAISHTPAGGRIEVALSRAEGTVGLAVSDTGPGLDPTAVDQLFQRFHRGSSDGARYGLGLALLREVVTRHRGTVAASGRPGHGARFTIRLPEYASTALRPARPLLTVPTWRAVGPRRGRPRPAGGPVRPGGSPR</sequence>
<dbReference type="GO" id="GO:0005886">
    <property type="term" value="C:plasma membrane"/>
    <property type="evidence" value="ECO:0007669"/>
    <property type="project" value="UniProtKB-SubCell"/>
</dbReference>